<evidence type="ECO:0000256" key="2">
    <source>
        <dbReference type="ARBA" id="ARBA00023054"/>
    </source>
</evidence>
<feature type="region of interest" description="Disordered" evidence="4">
    <location>
        <begin position="797"/>
        <end position="865"/>
    </location>
</feature>
<feature type="compositionally biased region" description="Basic and acidic residues" evidence="4">
    <location>
        <begin position="755"/>
        <end position="764"/>
    </location>
</feature>
<feature type="compositionally biased region" description="Polar residues" evidence="4">
    <location>
        <begin position="1"/>
        <end position="24"/>
    </location>
</feature>
<feature type="compositionally biased region" description="Basic and acidic residues" evidence="4">
    <location>
        <begin position="731"/>
        <end position="747"/>
    </location>
</feature>
<dbReference type="Pfam" id="PF05701">
    <property type="entry name" value="WEMBL"/>
    <property type="match status" value="1"/>
</dbReference>
<feature type="compositionally biased region" description="Polar residues" evidence="4">
    <location>
        <begin position="34"/>
        <end position="48"/>
    </location>
</feature>
<feature type="region of interest" description="Disordered" evidence="4">
    <location>
        <begin position="1"/>
        <end position="98"/>
    </location>
</feature>
<keyword evidence="2 3" id="KW-0175">Coiled coil</keyword>
<keyword evidence="6" id="KW-1185">Reference proteome</keyword>
<feature type="coiled-coil region" evidence="3">
    <location>
        <begin position="260"/>
        <end position="332"/>
    </location>
</feature>
<dbReference type="AlphaFoldDB" id="A0AAV7F052"/>
<evidence type="ECO:0000256" key="3">
    <source>
        <dbReference type="SAM" id="Coils"/>
    </source>
</evidence>
<feature type="coiled-coil region" evidence="3">
    <location>
        <begin position="361"/>
        <end position="684"/>
    </location>
</feature>
<reference evidence="5 6" key="1">
    <citation type="submission" date="2021-07" db="EMBL/GenBank/DDBJ databases">
        <title>The Aristolochia fimbriata genome: insights into angiosperm evolution, floral development and chemical biosynthesis.</title>
        <authorList>
            <person name="Jiao Y."/>
        </authorList>
    </citation>
    <scope>NUCLEOTIDE SEQUENCE [LARGE SCALE GENOMIC DNA]</scope>
    <source>
        <strain evidence="5">IBCAS-2021</strain>
        <tissue evidence="5">Leaf</tissue>
    </source>
</reference>
<dbReference type="InterPro" id="IPR008545">
    <property type="entry name" value="Web"/>
</dbReference>
<proteinExistence type="inferred from homology"/>
<evidence type="ECO:0000256" key="1">
    <source>
        <dbReference type="ARBA" id="ARBA00005485"/>
    </source>
</evidence>
<accession>A0AAV7F052</accession>
<protein>
    <submittedName>
        <fullName evidence="5">Uncharacterized protein</fullName>
    </submittedName>
</protein>
<dbReference type="EMBL" id="JAINDJ010000003">
    <property type="protein sequence ID" value="KAG9454500.1"/>
    <property type="molecule type" value="Genomic_DNA"/>
</dbReference>
<organism evidence="5 6">
    <name type="scientific">Aristolochia fimbriata</name>
    <name type="common">White veined hardy Dutchman's pipe vine</name>
    <dbReference type="NCBI Taxonomy" id="158543"/>
    <lineage>
        <taxon>Eukaryota</taxon>
        <taxon>Viridiplantae</taxon>
        <taxon>Streptophyta</taxon>
        <taxon>Embryophyta</taxon>
        <taxon>Tracheophyta</taxon>
        <taxon>Spermatophyta</taxon>
        <taxon>Magnoliopsida</taxon>
        <taxon>Magnoliidae</taxon>
        <taxon>Piperales</taxon>
        <taxon>Aristolochiaceae</taxon>
        <taxon>Aristolochia</taxon>
    </lineage>
</organism>
<evidence type="ECO:0000256" key="4">
    <source>
        <dbReference type="SAM" id="MobiDB-lite"/>
    </source>
</evidence>
<gene>
    <name evidence="5" type="ORF">H6P81_007404</name>
</gene>
<dbReference type="PANTHER" id="PTHR23160:SF20">
    <property type="entry name" value="OS02G0439200 PROTEIN"/>
    <property type="match status" value="1"/>
</dbReference>
<feature type="compositionally biased region" description="Basic and acidic residues" evidence="4">
    <location>
        <begin position="49"/>
        <end position="68"/>
    </location>
</feature>
<comment type="caution">
    <text evidence="5">The sequence shown here is derived from an EMBL/GenBank/DDBJ whole genome shotgun (WGS) entry which is preliminary data.</text>
</comment>
<feature type="region of interest" description="Disordered" evidence="4">
    <location>
        <begin position="725"/>
        <end position="777"/>
    </location>
</feature>
<dbReference type="GO" id="GO:0007131">
    <property type="term" value="P:reciprocal meiotic recombination"/>
    <property type="evidence" value="ECO:0007669"/>
    <property type="project" value="TreeGrafter"/>
</dbReference>
<sequence length="865" mass="97122">MLSSKTKTGLSETVPNKSTPTTPRVSKLAKGATRSDSTASSPSQNTRLSIDRSPRSVDSKPASVDRRSPKPGTPDKQQRLTKGSELQAQLSSVQDDLKKAKERLASTEKEKARVLEELKEAKRLAEEANEKLSEALVAQKRAEESSEIEKFRADELEQAGIEATQKREEEWQKELESVRSQHALDVAALLSATQELQRVKHELSMTTDAKNTALTHADDAMKIAEINAEKVELLSNEIARVKGLLDSKLEAKSNETSELVKKLNLEVDSMKVELERAKNAERKVEEMDVVIDALRSELEEAKQTESNLSNLADEWRRKAESYESQLGEVTRAEKSGAESLASSVKQLEVNNALLLEKESQISSLRGVIESLEISAARLKEELEESNQLLEEARKEAIEVATTVENLRSELDSVEAEKSLALNNEVVANSKVRSLLEEKNKLTSDLEISRDEEEKSKKAMESLASALHEVSTEARETKEKLSMVQSELDNAEIQLEKWKLDFEASEEKYESMIDEAKEEIDHLTKLVEISQHEAENLKTELEEKELSFVASIRKSEEEISSVRREMDRLAEDSKTEWELKELSFVNAIKESEQELSTVKREVERLLNLLNAKDDEARAAKEESARLLIDLEHAQSQSSSAKEVAEKAVAESLKLKERLLDKENELQNISQENEELRSREAVALEKVNELSKLLEEATVRKIEENGDLSNSEKDYDLLPKMEEFVEENVEGGELEKGKASQPEECKAEGSLDNTDPVEPKQEHTNGEVEEDDSTEVEARTWDNCKINDKDLSPERVARIEAESGPEPESFEEDVDSKIDGDGYDQINGQSTETMENGGTSPSKQQLKKKKPLLRKFGSLLKKKTNAK</sequence>
<dbReference type="PANTHER" id="PTHR23160">
    <property type="entry name" value="SYNAPTONEMAL COMPLEX PROTEIN-RELATED"/>
    <property type="match status" value="1"/>
</dbReference>
<dbReference type="Proteomes" id="UP000825729">
    <property type="component" value="Unassembled WGS sequence"/>
</dbReference>
<feature type="compositionally biased region" description="Acidic residues" evidence="4">
    <location>
        <begin position="801"/>
        <end position="812"/>
    </location>
</feature>
<evidence type="ECO:0000313" key="6">
    <source>
        <dbReference type="Proteomes" id="UP000825729"/>
    </source>
</evidence>
<feature type="compositionally biased region" description="Polar residues" evidence="4">
    <location>
        <begin position="824"/>
        <end position="837"/>
    </location>
</feature>
<comment type="similarity">
    <text evidence="1">Belongs to the WEB family.</text>
</comment>
<name>A0AAV7F052_ARIFI</name>
<feature type="compositionally biased region" description="Polar residues" evidence="4">
    <location>
        <begin position="80"/>
        <end position="94"/>
    </location>
</feature>
<evidence type="ECO:0000313" key="5">
    <source>
        <dbReference type="EMBL" id="KAG9454500.1"/>
    </source>
</evidence>